<evidence type="ECO:0008006" key="2">
    <source>
        <dbReference type="Google" id="ProtNLM"/>
    </source>
</evidence>
<dbReference type="InterPro" id="IPR036397">
    <property type="entry name" value="RNaseH_sf"/>
</dbReference>
<dbReference type="InterPro" id="IPR052160">
    <property type="entry name" value="Gypsy_RT_Integrase-like"/>
</dbReference>
<organism evidence="1">
    <name type="scientific">Sesamum latifolium</name>
    <dbReference type="NCBI Taxonomy" id="2727402"/>
    <lineage>
        <taxon>Eukaryota</taxon>
        <taxon>Viridiplantae</taxon>
        <taxon>Streptophyta</taxon>
        <taxon>Embryophyta</taxon>
        <taxon>Tracheophyta</taxon>
        <taxon>Spermatophyta</taxon>
        <taxon>Magnoliopsida</taxon>
        <taxon>eudicotyledons</taxon>
        <taxon>Gunneridae</taxon>
        <taxon>Pentapetalae</taxon>
        <taxon>asterids</taxon>
        <taxon>lamiids</taxon>
        <taxon>Lamiales</taxon>
        <taxon>Pedaliaceae</taxon>
        <taxon>Sesamum</taxon>
    </lineage>
</organism>
<sequence>MGSCQAQDTSHSFHNRRTYPLQEVLYAPSAQMILLANHEAGCNLISKQVRKVPEAFLPHTSASRTPHYHVIPCPFRQWGIDIVGPFPLAAGQRKFLLVAVDYFTKWVEAEPLARITEGEAEDTGMVPRLAHQAKIHHSGSSSANGQVEVTNRILDNPQRVYWRNPFSLVVDALKPIDKLDPTWEGPYKVTSVIGKGAYELEDPEGRPLSRPWNVHNLKKYFAKSTRMNGPKTTRAPSHYNPQPKTWLRARELSRENIQKKQENKIVSSPSEMEEKRAITSSNFFPTGGAFCVLGPEEEGEVPSGTAAGAGGASEGPAGGIAGAFSFFSAGSPSLGTTPSMESVAATGGGGTPHFCLHFA</sequence>
<reference evidence="1" key="2">
    <citation type="journal article" date="2024" name="Plant">
        <title>Genomic evolution and insights into agronomic trait innovations of Sesamum species.</title>
        <authorList>
            <person name="Miao H."/>
            <person name="Wang L."/>
            <person name="Qu L."/>
            <person name="Liu H."/>
            <person name="Sun Y."/>
            <person name="Le M."/>
            <person name="Wang Q."/>
            <person name="Wei S."/>
            <person name="Zheng Y."/>
            <person name="Lin W."/>
            <person name="Duan Y."/>
            <person name="Cao H."/>
            <person name="Xiong S."/>
            <person name="Wang X."/>
            <person name="Wei L."/>
            <person name="Li C."/>
            <person name="Ma Q."/>
            <person name="Ju M."/>
            <person name="Zhao R."/>
            <person name="Li G."/>
            <person name="Mu C."/>
            <person name="Tian Q."/>
            <person name="Mei H."/>
            <person name="Zhang T."/>
            <person name="Gao T."/>
            <person name="Zhang H."/>
        </authorList>
    </citation>
    <scope>NUCLEOTIDE SEQUENCE</scope>
    <source>
        <strain evidence="1">KEN1</strain>
    </source>
</reference>
<dbReference type="Gene3D" id="3.30.420.10">
    <property type="entry name" value="Ribonuclease H-like superfamily/Ribonuclease H"/>
    <property type="match status" value="1"/>
</dbReference>
<gene>
    <name evidence="1" type="ORF">Slati_1000700</name>
</gene>
<dbReference type="PANTHER" id="PTHR47266">
    <property type="entry name" value="ENDONUCLEASE-RELATED"/>
    <property type="match status" value="1"/>
</dbReference>
<dbReference type="EMBL" id="JACGWN010000003">
    <property type="protein sequence ID" value="KAL0456615.1"/>
    <property type="molecule type" value="Genomic_DNA"/>
</dbReference>
<protein>
    <recommendedName>
        <fullName evidence="2">Integrase catalytic domain-containing protein</fullName>
    </recommendedName>
</protein>
<dbReference type="SUPFAM" id="SSF53098">
    <property type="entry name" value="Ribonuclease H-like"/>
    <property type="match status" value="1"/>
</dbReference>
<accession>A0AAW2XXS2</accession>
<comment type="caution">
    <text evidence="1">The sequence shown here is derived from an EMBL/GenBank/DDBJ whole genome shotgun (WGS) entry which is preliminary data.</text>
</comment>
<name>A0AAW2XXS2_9LAMI</name>
<dbReference type="InterPro" id="IPR012337">
    <property type="entry name" value="RNaseH-like_sf"/>
</dbReference>
<dbReference type="AlphaFoldDB" id="A0AAW2XXS2"/>
<proteinExistence type="predicted"/>
<evidence type="ECO:0000313" key="1">
    <source>
        <dbReference type="EMBL" id="KAL0456615.1"/>
    </source>
</evidence>
<dbReference type="GO" id="GO:0003676">
    <property type="term" value="F:nucleic acid binding"/>
    <property type="evidence" value="ECO:0007669"/>
    <property type="project" value="InterPro"/>
</dbReference>
<reference evidence="1" key="1">
    <citation type="submission" date="2020-06" db="EMBL/GenBank/DDBJ databases">
        <authorList>
            <person name="Li T."/>
            <person name="Hu X."/>
            <person name="Zhang T."/>
            <person name="Song X."/>
            <person name="Zhang H."/>
            <person name="Dai N."/>
            <person name="Sheng W."/>
            <person name="Hou X."/>
            <person name="Wei L."/>
        </authorList>
    </citation>
    <scope>NUCLEOTIDE SEQUENCE</scope>
    <source>
        <strain evidence="1">KEN1</strain>
        <tissue evidence="1">Leaf</tissue>
    </source>
</reference>